<dbReference type="InterPro" id="IPR024069">
    <property type="entry name" value="AF2212-like_dom_sf"/>
</dbReference>
<dbReference type="EMBL" id="CP003117">
    <property type="protein sequence ID" value="AET64339.1"/>
    <property type="molecule type" value="Genomic_DNA"/>
</dbReference>
<name>G7WLN6_METH6</name>
<comment type="similarity">
    <text evidence="1 3">Belongs to the UPF0165 family.</text>
</comment>
<proteinExistence type="inferred from homology"/>
<dbReference type="PATRIC" id="fig|1110509.7.peg.1083"/>
<evidence type="ECO:0000313" key="4">
    <source>
        <dbReference type="EMBL" id="AET64339.1"/>
    </source>
</evidence>
<dbReference type="RefSeq" id="WP_014586524.1">
    <property type="nucleotide sequence ID" value="NC_017527.1"/>
</dbReference>
<sequence>MGAVYTAKADKKIEVVYEGGVFRPLGDVKLKEGTEAFVVIKPGGILEAARRHRKKVEEDLLKEFVEERR</sequence>
<protein>
    <recommendedName>
        <fullName evidence="3">Antitoxin</fullName>
    </recommendedName>
</protein>
<gene>
    <name evidence="4" type="ordered locus">Mhar_0968</name>
</gene>
<dbReference type="Gene3D" id="4.10.1150.10">
    <property type="entry name" value="AF2212/PG0164-like"/>
    <property type="match status" value="1"/>
</dbReference>
<accession>G7WLN6</accession>
<evidence type="ECO:0000256" key="3">
    <source>
        <dbReference type="RuleBase" id="RU368051"/>
    </source>
</evidence>
<evidence type="ECO:0000313" key="5">
    <source>
        <dbReference type="Proteomes" id="UP000005877"/>
    </source>
</evidence>
<evidence type="ECO:0000256" key="2">
    <source>
        <dbReference type="ARBA" id="ARBA00022649"/>
    </source>
</evidence>
<dbReference type="HOGENOM" id="CLU_200885_0_0_2"/>
<dbReference type="AlphaFoldDB" id="G7WLN6"/>
<dbReference type="KEGG" id="mhi:Mhar_0968"/>
<dbReference type="OrthoDB" id="116241at2157"/>
<evidence type="ECO:0000256" key="1">
    <source>
        <dbReference type="ARBA" id="ARBA00006615"/>
    </source>
</evidence>
<comment type="function">
    <text evidence="3">Antitoxin component of a type II toxin-antitoxin (TA) system.</text>
</comment>
<dbReference type="GeneID" id="12510137"/>
<dbReference type="SUPFAM" id="SSF141694">
    <property type="entry name" value="AF2212/PG0164-like"/>
    <property type="match status" value="1"/>
</dbReference>
<dbReference type="Pfam" id="PF01954">
    <property type="entry name" value="AF2212-like"/>
    <property type="match status" value="1"/>
</dbReference>
<dbReference type="Proteomes" id="UP000005877">
    <property type="component" value="Chromosome"/>
</dbReference>
<keyword evidence="5" id="KW-1185">Reference proteome</keyword>
<dbReference type="InterPro" id="IPR008203">
    <property type="entry name" value="AF2212-like"/>
</dbReference>
<reference evidence="4 5" key="1">
    <citation type="journal article" date="2012" name="PLoS ONE">
        <title>The genome characteristics and predicted function of methyl-group oxidation pathway in the obligate aceticlastic methanogens, Methanosaeta spp.</title>
        <authorList>
            <person name="Zhu J."/>
            <person name="Zheng H."/>
            <person name="Ai G."/>
            <person name="Zhang G."/>
            <person name="Liu D."/>
            <person name="Liu X."/>
            <person name="Dong X."/>
        </authorList>
    </citation>
    <scope>NUCLEOTIDE SEQUENCE [LARGE SCALE GENOMIC DNA]</scope>
    <source>
        <strain evidence="4 5">6Ac</strain>
    </source>
</reference>
<organism evidence="4 5">
    <name type="scientific">Methanothrix harundinacea (strain 6Ac)</name>
    <name type="common">Methanosaeta harundinacea</name>
    <dbReference type="NCBI Taxonomy" id="1110509"/>
    <lineage>
        <taxon>Archaea</taxon>
        <taxon>Methanobacteriati</taxon>
        <taxon>Methanobacteriota</taxon>
        <taxon>Stenosarchaea group</taxon>
        <taxon>Methanomicrobia</taxon>
        <taxon>Methanotrichales</taxon>
        <taxon>Methanotrichaceae</taxon>
        <taxon>Methanothrix</taxon>
    </lineage>
</organism>
<keyword evidence="2 3" id="KW-1277">Toxin-antitoxin system</keyword>
<dbReference type="STRING" id="1110509.Mhar_0968"/>